<dbReference type="OMA" id="LLEECKC"/>
<dbReference type="InterPro" id="IPR036236">
    <property type="entry name" value="Znf_C2H2_sf"/>
</dbReference>
<dbReference type="SUPFAM" id="SSF140996">
    <property type="entry name" value="Hermes dimerisation domain"/>
    <property type="match status" value="1"/>
</dbReference>
<reference evidence="1" key="1">
    <citation type="submission" date="2017-05" db="UniProtKB">
        <authorList>
            <consortium name="EnsemblMetazoa"/>
        </authorList>
    </citation>
    <scope>IDENTIFICATION</scope>
</reference>
<dbReference type="InterPro" id="IPR012337">
    <property type="entry name" value="RNaseH-like_sf"/>
</dbReference>
<dbReference type="SUPFAM" id="SSF57667">
    <property type="entry name" value="beta-beta-alpha zinc fingers"/>
    <property type="match status" value="1"/>
</dbReference>
<dbReference type="eggNOG" id="KOG1121">
    <property type="taxonomic scope" value="Eukaryota"/>
</dbReference>
<evidence type="ECO:0008006" key="2">
    <source>
        <dbReference type="Google" id="ProtNLM"/>
    </source>
</evidence>
<accession>A0A1X7VYX5</accession>
<dbReference type="SUPFAM" id="SSF53098">
    <property type="entry name" value="Ribonuclease H-like"/>
    <property type="match status" value="1"/>
</dbReference>
<dbReference type="EnsemblMetazoa" id="Aqu2.1.44709_001">
    <property type="protein sequence ID" value="Aqu2.1.44709_001"/>
    <property type="gene ID" value="Aqu2.1.44709"/>
</dbReference>
<sequence>MAEASSPSNPPSYCPLPGGKSKVWKYFGFKVDKKGRILSQKEVFCLLEECKCRLPYTTNLFYHLRNNHPEDYGKIAPTTTSKTTPASSSANQTTLTSYIANTQPYSRSSPRFLAIEDELLTFLCKSMLPLSLVESAHFKNFLAALEPRYKPSSRAYYTKTKLPQKYEATKEIVKQELDNEAIHCSFTTDLLTGCHNRGYLSLTVHFVDTNMKMKHYCLMTKEADSAHTAENLVLVLNESLSEWNLDEKVYAFSTDNGQNMVNAVVHHLKVLHIPCISHTLQLSVQKSFNIDYIARVLAKIWKLVGHFRKSTKATYEF</sequence>
<evidence type="ECO:0000313" key="1">
    <source>
        <dbReference type="EnsemblMetazoa" id="Aqu2.1.44709_001"/>
    </source>
</evidence>
<protein>
    <recommendedName>
        <fullName evidence="2">DUF659 domain-containing protein</fullName>
    </recommendedName>
</protein>
<proteinExistence type="predicted"/>
<organism evidence="1">
    <name type="scientific">Amphimedon queenslandica</name>
    <name type="common">Sponge</name>
    <dbReference type="NCBI Taxonomy" id="400682"/>
    <lineage>
        <taxon>Eukaryota</taxon>
        <taxon>Metazoa</taxon>
        <taxon>Porifera</taxon>
        <taxon>Demospongiae</taxon>
        <taxon>Heteroscleromorpha</taxon>
        <taxon>Haplosclerida</taxon>
        <taxon>Niphatidae</taxon>
        <taxon>Amphimedon</taxon>
    </lineage>
</organism>
<name>A0A1X7VYX5_AMPQE</name>
<dbReference type="SMART" id="SM00614">
    <property type="entry name" value="ZnF_BED"/>
    <property type="match status" value="1"/>
</dbReference>
<dbReference type="STRING" id="400682.A0A1X7VYX5"/>
<dbReference type="PANTHER" id="PTHR46481:SF9">
    <property type="entry name" value="ZINC FINGER BED DOMAIN-CONTAINING PROTEIN 1-LIKE"/>
    <property type="match status" value="1"/>
</dbReference>
<dbReference type="PANTHER" id="PTHR46481">
    <property type="entry name" value="ZINC FINGER BED DOMAIN-CONTAINING PROTEIN 4"/>
    <property type="match status" value="1"/>
</dbReference>
<dbReference type="AlphaFoldDB" id="A0A1X7VYX5"/>
<dbReference type="OrthoDB" id="10050977at2759"/>
<dbReference type="InParanoid" id="A0A1X7VYX5"/>
<dbReference type="InterPro" id="IPR052035">
    <property type="entry name" value="ZnF_BED_domain_contain"/>
</dbReference>